<organism evidence="1 2">
    <name type="scientific">Coniosporium uncinatum</name>
    <dbReference type="NCBI Taxonomy" id="93489"/>
    <lineage>
        <taxon>Eukaryota</taxon>
        <taxon>Fungi</taxon>
        <taxon>Dikarya</taxon>
        <taxon>Ascomycota</taxon>
        <taxon>Pezizomycotina</taxon>
        <taxon>Dothideomycetes</taxon>
        <taxon>Dothideomycetes incertae sedis</taxon>
        <taxon>Coniosporium</taxon>
    </lineage>
</organism>
<dbReference type="EMBL" id="JAWDJW010000206">
    <property type="protein sequence ID" value="KAK3081315.1"/>
    <property type="molecule type" value="Genomic_DNA"/>
</dbReference>
<reference evidence="1" key="1">
    <citation type="submission" date="2024-09" db="EMBL/GenBank/DDBJ databases">
        <title>Black Yeasts Isolated from many extreme environments.</title>
        <authorList>
            <person name="Coleine C."/>
            <person name="Stajich J.E."/>
            <person name="Selbmann L."/>
        </authorList>
    </citation>
    <scope>NUCLEOTIDE SEQUENCE</scope>
    <source>
        <strain evidence="1">CCFEE 5737</strain>
    </source>
</reference>
<gene>
    <name evidence="1" type="ORF">LTS18_008047</name>
</gene>
<accession>A0ACC3DXM9</accession>
<keyword evidence="2" id="KW-1185">Reference proteome</keyword>
<protein>
    <submittedName>
        <fullName evidence="1">Uncharacterized protein</fullName>
    </submittedName>
</protein>
<sequence length="372" mass="40923">MTQMKAIACTERGGIETLKPLTVPKPSDPEGYDVLSQSYFRQSSRPQSQGRNLRCKYLSGTTKQEDIRLTKTQDYPDYYTHCPDPPHILGFDGAGTILSTGPSVKNLKPNDDIFYSGSPIRQGSNAQYQLVDSRSVALKPKNLEFVQAAAMPLTYITAYEALVERLAITKGEDAGILIVNGAGGVGSVASQIARWVLELPVVVTTASREETQSFTKEMGATHVVNHREDIVQQIRDLNLKTPIRYVFITSRTEQYLGPAAAVLEPFGKICSIVQTQEFPQYGTEMMAKSLAFVWCLLGTKPYYGVQLESHGEILRELKGFVEEGKVKCHLKQRLGLDCEGLRKAHEGLESGKGIGKVGLSVDLVGEKGKTFT</sequence>
<evidence type="ECO:0000313" key="2">
    <source>
        <dbReference type="Proteomes" id="UP001186974"/>
    </source>
</evidence>
<proteinExistence type="predicted"/>
<comment type="caution">
    <text evidence="1">The sequence shown here is derived from an EMBL/GenBank/DDBJ whole genome shotgun (WGS) entry which is preliminary data.</text>
</comment>
<name>A0ACC3DXM9_9PEZI</name>
<dbReference type="Proteomes" id="UP001186974">
    <property type="component" value="Unassembled WGS sequence"/>
</dbReference>
<evidence type="ECO:0000313" key="1">
    <source>
        <dbReference type="EMBL" id="KAK3081315.1"/>
    </source>
</evidence>